<dbReference type="EMBL" id="JAKKPZ010000064">
    <property type="protein sequence ID" value="KAI1704698.1"/>
    <property type="molecule type" value="Genomic_DNA"/>
</dbReference>
<comment type="caution">
    <text evidence="1">The sequence shown here is derived from an EMBL/GenBank/DDBJ whole genome shotgun (WGS) entry which is preliminary data.</text>
</comment>
<dbReference type="Proteomes" id="UP001201812">
    <property type="component" value="Unassembled WGS sequence"/>
</dbReference>
<accession>A0AAD4R208</accession>
<proteinExistence type="predicted"/>
<keyword evidence="2" id="KW-1185">Reference proteome</keyword>
<name>A0AAD4R208_9BILA</name>
<reference evidence="1" key="1">
    <citation type="submission" date="2022-01" db="EMBL/GenBank/DDBJ databases">
        <title>Genome Sequence Resource for Two Populations of Ditylenchus destructor, the Migratory Endoparasitic Phytonematode.</title>
        <authorList>
            <person name="Zhang H."/>
            <person name="Lin R."/>
            <person name="Xie B."/>
        </authorList>
    </citation>
    <scope>NUCLEOTIDE SEQUENCE</scope>
    <source>
        <strain evidence="1">BazhouSP</strain>
    </source>
</reference>
<organism evidence="1 2">
    <name type="scientific">Ditylenchus destructor</name>
    <dbReference type="NCBI Taxonomy" id="166010"/>
    <lineage>
        <taxon>Eukaryota</taxon>
        <taxon>Metazoa</taxon>
        <taxon>Ecdysozoa</taxon>
        <taxon>Nematoda</taxon>
        <taxon>Chromadorea</taxon>
        <taxon>Rhabditida</taxon>
        <taxon>Tylenchina</taxon>
        <taxon>Tylenchomorpha</taxon>
        <taxon>Sphaerularioidea</taxon>
        <taxon>Anguinidae</taxon>
        <taxon>Anguininae</taxon>
        <taxon>Ditylenchus</taxon>
    </lineage>
</organism>
<evidence type="ECO:0000313" key="2">
    <source>
        <dbReference type="Proteomes" id="UP001201812"/>
    </source>
</evidence>
<dbReference type="AlphaFoldDB" id="A0AAD4R208"/>
<gene>
    <name evidence="1" type="ORF">DdX_14052</name>
</gene>
<protein>
    <submittedName>
        <fullName evidence="1">Uncharacterized protein</fullName>
    </submittedName>
</protein>
<sequence>MQAASTTAHANNKSPSTAPAMAIGCYEKLGAAVAVFPSICCAASTTVHANNKSPSTAPAMAIGCHEKLGAAVAVFPSYCCVNSLTAARKAIAVVGMSDI</sequence>
<evidence type="ECO:0000313" key="1">
    <source>
        <dbReference type="EMBL" id="KAI1704698.1"/>
    </source>
</evidence>